<dbReference type="PANTHER" id="PTHR36050:SF1">
    <property type="entry name" value="O-FUCOSYLTRANSFERASE 30"/>
    <property type="match status" value="1"/>
</dbReference>
<proteinExistence type="predicted"/>
<dbReference type="EMBL" id="QKWP01000127">
    <property type="protein sequence ID" value="RIB26676.1"/>
    <property type="molecule type" value="Genomic_DNA"/>
</dbReference>
<keyword evidence="2" id="KW-0294">Fucose metabolism</keyword>
<sequence>FIYVILYFVTFYFIIDEPTKESDNFNNLTISKEKFLTYLPHGGFNNQRIALENAIFLAWFLNRTLIIPPILLFEGFTPAKYLSYDELYNFLSQHIRPDKNQFKYCFQDVQKNCTIMTYTLYNWEELLDFTFLKHHIKYIHRQDFDYKHLLESLNIYDSTEVYVTGNEHKYQQRYYDDVTSTIELGKFKERVNLVDLSKRSEKLIHFGSAFSSGRIVRQLPGSIEFWDKLMKKMLPNNPILIYIVDKIINKIGGIDSFIGVHARLKGGSFDENQNDIIQELIKQIQEDFEDGVCLTTKIFLATDLNRNHISLKPFFQTFSCIYVLDDFNDLLESLKFLKNPSDGMILYEFLIPLVDLLVVSKGSKFYGTNMSTFSAYARRLNK</sequence>
<dbReference type="Gene3D" id="3.40.50.11350">
    <property type="match status" value="1"/>
</dbReference>
<evidence type="ECO:0000256" key="2">
    <source>
        <dbReference type="ARBA" id="ARBA00023253"/>
    </source>
</evidence>
<gene>
    <name evidence="4" type="ORF">C2G38_1946310</name>
</gene>
<evidence type="ECO:0008006" key="6">
    <source>
        <dbReference type="Google" id="ProtNLM"/>
    </source>
</evidence>
<accession>A0A397W5T2</accession>
<reference evidence="4 5" key="1">
    <citation type="submission" date="2018-06" db="EMBL/GenBank/DDBJ databases">
        <title>Comparative genomics reveals the genomic features of Rhizophagus irregularis, R. cerebriforme, R. diaphanum and Gigaspora rosea, and their symbiotic lifestyle signature.</title>
        <authorList>
            <person name="Morin E."/>
            <person name="San Clemente H."/>
            <person name="Chen E.C.H."/>
            <person name="De La Providencia I."/>
            <person name="Hainaut M."/>
            <person name="Kuo A."/>
            <person name="Kohler A."/>
            <person name="Murat C."/>
            <person name="Tang N."/>
            <person name="Roy S."/>
            <person name="Loubradou J."/>
            <person name="Henrissat B."/>
            <person name="Grigoriev I.V."/>
            <person name="Corradi N."/>
            <person name="Roux C."/>
            <person name="Martin F.M."/>
        </authorList>
    </citation>
    <scope>NUCLEOTIDE SEQUENCE [LARGE SCALE GENOMIC DNA]</scope>
    <source>
        <strain evidence="4 5">DAOM 194757</strain>
    </source>
</reference>
<dbReference type="GO" id="GO:0016740">
    <property type="term" value="F:transferase activity"/>
    <property type="evidence" value="ECO:0007669"/>
    <property type="project" value="UniProtKB-KW"/>
</dbReference>
<comment type="caution">
    <text evidence="4">The sequence shown here is derived from an EMBL/GenBank/DDBJ whole genome shotgun (WGS) entry which is preliminary data.</text>
</comment>
<keyword evidence="3" id="KW-0119">Carbohydrate metabolism</keyword>
<feature type="non-terminal residue" evidence="4">
    <location>
        <position position="382"/>
    </location>
</feature>
<evidence type="ECO:0000313" key="4">
    <source>
        <dbReference type="EMBL" id="RIB26676.1"/>
    </source>
</evidence>
<evidence type="ECO:0000256" key="1">
    <source>
        <dbReference type="ARBA" id="ARBA00022679"/>
    </source>
</evidence>
<dbReference type="AlphaFoldDB" id="A0A397W5T2"/>
<dbReference type="Pfam" id="PF10250">
    <property type="entry name" value="O-FucT"/>
    <property type="match status" value="1"/>
</dbReference>
<name>A0A397W5T2_9GLOM</name>
<dbReference type="InterPro" id="IPR019378">
    <property type="entry name" value="GDP-Fuc_O-FucTrfase"/>
</dbReference>
<organism evidence="4 5">
    <name type="scientific">Gigaspora rosea</name>
    <dbReference type="NCBI Taxonomy" id="44941"/>
    <lineage>
        <taxon>Eukaryota</taxon>
        <taxon>Fungi</taxon>
        <taxon>Fungi incertae sedis</taxon>
        <taxon>Mucoromycota</taxon>
        <taxon>Glomeromycotina</taxon>
        <taxon>Glomeromycetes</taxon>
        <taxon>Diversisporales</taxon>
        <taxon>Gigasporaceae</taxon>
        <taxon>Gigaspora</taxon>
    </lineage>
</organism>
<evidence type="ECO:0000256" key="3">
    <source>
        <dbReference type="ARBA" id="ARBA00023277"/>
    </source>
</evidence>
<keyword evidence="1" id="KW-0808">Transferase</keyword>
<evidence type="ECO:0000313" key="5">
    <source>
        <dbReference type="Proteomes" id="UP000266673"/>
    </source>
</evidence>
<dbReference type="Proteomes" id="UP000266673">
    <property type="component" value="Unassembled WGS sequence"/>
</dbReference>
<dbReference type="OrthoDB" id="1882547at2759"/>
<dbReference type="PANTHER" id="PTHR36050">
    <property type="entry name" value="O-FUCOSYLTRANSFERASE 30"/>
    <property type="match status" value="1"/>
</dbReference>
<protein>
    <recommendedName>
        <fullName evidence="6">GDP-fucose protein O-fucosyltransferase-domain-containing protein</fullName>
    </recommendedName>
</protein>
<dbReference type="CDD" id="cd11296">
    <property type="entry name" value="O-FucT_like"/>
    <property type="match status" value="1"/>
</dbReference>
<dbReference type="GO" id="GO:0006004">
    <property type="term" value="P:fucose metabolic process"/>
    <property type="evidence" value="ECO:0007669"/>
    <property type="project" value="UniProtKB-KW"/>
</dbReference>
<feature type="non-terminal residue" evidence="4">
    <location>
        <position position="1"/>
    </location>
</feature>
<keyword evidence="5" id="KW-1185">Reference proteome</keyword>
<dbReference type="STRING" id="44941.A0A397W5T2"/>